<feature type="domain" description="Radical SAM core" evidence="7">
    <location>
        <begin position="14"/>
        <end position="275"/>
    </location>
</feature>
<dbReference type="AlphaFoldDB" id="A0A1I5RK07"/>
<evidence type="ECO:0000256" key="2">
    <source>
        <dbReference type="ARBA" id="ARBA00022485"/>
    </source>
</evidence>
<dbReference type="InterPro" id="IPR032432">
    <property type="entry name" value="Radical_SAM_C"/>
</dbReference>
<dbReference type="InterPro" id="IPR039661">
    <property type="entry name" value="ELP3"/>
</dbReference>
<dbReference type="InterPro" id="IPR023404">
    <property type="entry name" value="rSAM_horseshoe"/>
</dbReference>
<dbReference type="Gene3D" id="3.80.30.20">
    <property type="entry name" value="tm_1862 like domain"/>
    <property type="match status" value="1"/>
</dbReference>
<dbReference type="EMBL" id="FOXB01000027">
    <property type="protein sequence ID" value="SFP58720.1"/>
    <property type="molecule type" value="Genomic_DNA"/>
</dbReference>
<evidence type="ECO:0000313" key="9">
    <source>
        <dbReference type="Proteomes" id="UP000199227"/>
    </source>
</evidence>
<evidence type="ECO:0000256" key="3">
    <source>
        <dbReference type="ARBA" id="ARBA00022691"/>
    </source>
</evidence>
<dbReference type="PROSITE" id="PS51918">
    <property type="entry name" value="RADICAL_SAM"/>
    <property type="match status" value="1"/>
</dbReference>
<dbReference type="OrthoDB" id="9801689at2"/>
<protein>
    <recommendedName>
        <fullName evidence="7">Radical SAM core domain-containing protein</fullName>
    </recommendedName>
</protein>
<gene>
    <name evidence="8" type="ORF">SAMN05216234_12715</name>
</gene>
<dbReference type="SUPFAM" id="SSF102114">
    <property type="entry name" value="Radical SAM enzymes"/>
    <property type="match status" value="1"/>
</dbReference>
<keyword evidence="2" id="KW-0004">4Fe-4S</keyword>
<dbReference type="SFLD" id="SFLDS00029">
    <property type="entry name" value="Radical_SAM"/>
    <property type="match status" value="1"/>
</dbReference>
<dbReference type="Proteomes" id="UP000199227">
    <property type="component" value="Unassembled WGS sequence"/>
</dbReference>
<accession>A0A1I5RK07</accession>
<evidence type="ECO:0000259" key="7">
    <source>
        <dbReference type="PROSITE" id="PS51918"/>
    </source>
</evidence>
<evidence type="ECO:0000256" key="5">
    <source>
        <dbReference type="ARBA" id="ARBA00023004"/>
    </source>
</evidence>
<evidence type="ECO:0000256" key="4">
    <source>
        <dbReference type="ARBA" id="ARBA00022723"/>
    </source>
</evidence>
<dbReference type="Pfam" id="PF16199">
    <property type="entry name" value="Radical_SAM_C"/>
    <property type="match status" value="1"/>
</dbReference>
<dbReference type="InterPro" id="IPR006638">
    <property type="entry name" value="Elp3/MiaA/NifB-like_rSAM"/>
</dbReference>
<comment type="cofactor">
    <cofactor evidence="1">
        <name>[4Fe-4S] cluster</name>
        <dbReference type="ChEBI" id="CHEBI:49883"/>
    </cofactor>
</comment>
<keyword evidence="6" id="KW-0411">Iron-sulfur</keyword>
<sequence length="317" mass="36252">MKKVFTIGRYFRKKFGEDVYKVPLNIQGFTCPNIDGTVAKGGCTFCLNESFSPNLAKPSKKFYLNPKSNENPLLEKQLEQVRIQYSATSKRLAGKYGVKKFLAYFQSFTNTYAPIDTLKALYEEALRQPGCIGLSIGTRSDSVTDEVLDYLVELSQKYEIWIEYGIQSIYDETLEKINRGHDSENVKRWIERSKSKGLNVCGHVIFGLPDENEKMMLDTVRESIKWGIDSIKIHPLYVVKNTALAVDYIKGKFEPIDEDTYIKLLVESIKMLPSNISIQRVTAGIGDDSLLAPEWCRNKHKQMKHIRAALKDEGYIY</sequence>
<name>A0A1I5RK07_9BACT</name>
<keyword evidence="9" id="KW-1185">Reference proteome</keyword>
<dbReference type="SFLD" id="SFLDG01091">
    <property type="entry name" value="uncharacterized_CHP01210-like"/>
    <property type="match status" value="1"/>
</dbReference>
<proteinExistence type="predicted"/>
<dbReference type="InterPro" id="IPR058240">
    <property type="entry name" value="rSAM_sf"/>
</dbReference>
<keyword evidence="5" id="KW-0408">Iron</keyword>
<dbReference type="SMART" id="SM00729">
    <property type="entry name" value="Elp3"/>
    <property type="match status" value="1"/>
</dbReference>
<evidence type="ECO:0000256" key="6">
    <source>
        <dbReference type="ARBA" id="ARBA00023014"/>
    </source>
</evidence>
<dbReference type="Pfam" id="PF04055">
    <property type="entry name" value="Radical_SAM"/>
    <property type="match status" value="1"/>
</dbReference>
<evidence type="ECO:0000313" key="8">
    <source>
        <dbReference type="EMBL" id="SFP58720.1"/>
    </source>
</evidence>
<dbReference type="STRING" id="223786.SAMN05216234_12715"/>
<dbReference type="PANTHER" id="PTHR11135:SF1">
    <property type="entry name" value="PROTEIN YHCC"/>
    <property type="match status" value="1"/>
</dbReference>
<dbReference type="PANTHER" id="PTHR11135">
    <property type="entry name" value="HISTONE ACETYLTRANSFERASE-RELATED"/>
    <property type="match status" value="1"/>
</dbReference>
<dbReference type="GO" id="GO:0046872">
    <property type="term" value="F:metal ion binding"/>
    <property type="evidence" value="ECO:0007669"/>
    <property type="project" value="UniProtKB-KW"/>
</dbReference>
<dbReference type="SFLD" id="SFLDG01086">
    <property type="entry name" value="elongater_protein-like"/>
    <property type="match status" value="1"/>
</dbReference>
<evidence type="ECO:0000256" key="1">
    <source>
        <dbReference type="ARBA" id="ARBA00001966"/>
    </source>
</evidence>
<dbReference type="NCBIfam" id="TIGR01212">
    <property type="entry name" value="TIGR01212 family radical SAM protein"/>
    <property type="match status" value="1"/>
</dbReference>
<reference evidence="8 9" key="1">
    <citation type="submission" date="2016-10" db="EMBL/GenBank/DDBJ databases">
        <authorList>
            <person name="de Groot N.N."/>
        </authorList>
    </citation>
    <scope>NUCLEOTIDE SEQUENCE [LARGE SCALE GENOMIC DNA]</scope>
    <source>
        <strain evidence="8 9">EP1-55-1</strain>
    </source>
</reference>
<dbReference type="GO" id="GO:0003824">
    <property type="term" value="F:catalytic activity"/>
    <property type="evidence" value="ECO:0007669"/>
    <property type="project" value="InterPro"/>
</dbReference>
<dbReference type="InterPro" id="IPR005911">
    <property type="entry name" value="YhcC-like"/>
</dbReference>
<organism evidence="8 9">
    <name type="scientific">Hydrogenimonas thermophila</name>
    <dbReference type="NCBI Taxonomy" id="223786"/>
    <lineage>
        <taxon>Bacteria</taxon>
        <taxon>Pseudomonadati</taxon>
        <taxon>Campylobacterota</taxon>
        <taxon>Epsilonproteobacteria</taxon>
        <taxon>Campylobacterales</taxon>
        <taxon>Hydrogenimonadaceae</taxon>
        <taxon>Hydrogenimonas</taxon>
    </lineage>
</organism>
<dbReference type="RefSeq" id="WP_092913003.1">
    <property type="nucleotide sequence ID" value="NZ_CP136592.1"/>
</dbReference>
<dbReference type="InterPro" id="IPR007197">
    <property type="entry name" value="rSAM"/>
</dbReference>
<dbReference type="CDD" id="cd01335">
    <property type="entry name" value="Radical_SAM"/>
    <property type="match status" value="1"/>
</dbReference>
<keyword evidence="3" id="KW-0949">S-adenosyl-L-methionine</keyword>
<dbReference type="GO" id="GO:0051539">
    <property type="term" value="F:4 iron, 4 sulfur cluster binding"/>
    <property type="evidence" value="ECO:0007669"/>
    <property type="project" value="UniProtKB-KW"/>
</dbReference>
<keyword evidence="4" id="KW-0479">Metal-binding</keyword>